<evidence type="ECO:0000313" key="9">
    <source>
        <dbReference type="EMBL" id="TRU22544.1"/>
    </source>
</evidence>
<dbReference type="EMBL" id="SFBK01000190">
    <property type="protein sequence ID" value="TRU22544.1"/>
    <property type="molecule type" value="Genomic_DNA"/>
</dbReference>
<comment type="similarity">
    <text evidence="2">Belongs to the urea transporter family.</text>
</comment>
<dbReference type="GO" id="GO:0015204">
    <property type="term" value="F:urea transmembrane transporter activity"/>
    <property type="evidence" value="ECO:0007669"/>
    <property type="project" value="InterPro"/>
</dbReference>
<dbReference type="SUPFAM" id="SSF47473">
    <property type="entry name" value="EF-hand"/>
    <property type="match status" value="1"/>
</dbReference>
<dbReference type="GO" id="GO:0005509">
    <property type="term" value="F:calcium ion binding"/>
    <property type="evidence" value="ECO:0007669"/>
    <property type="project" value="InterPro"/>
</dbReference>
<comment type="caution">
    <text evidence="9">The sequence shown here is derived from an EMBL/GenBank/DDBJ whole genome shotgun (WGS) entry which is preliminary data.</text>
</comment>
<evidence type="ECO:0000256" key="5">
    <source>
        <dbReference type="ARBA" id="ARBA00022989"/>
    </source>
</evidence>
<organism evidence="9 10">
    <name type="scientific">Microcystis aeruginosa Ma_QC_B_20070730_S2</name>
    <dbReference type="NCBI Taxonomy" id="2486256"/>
    <lineage>
        <taxon>Bacteria</taxon>
        <taxon>Bacillati</taxon>
        <taxon>Cyanobacteriota</taxon>
        <taxon>Cyanophyceae</taxon>
        <taxon>Oscillatoriophycideae</taxon>
        <taxon>Chroococcales</taxon>
        <taxon>Microcystaceae</taxon>
        <taxon>Microcystis</taxon>
    </lineage>
</organism>
<proteinExistence type="inferred from homology"/>
<dbReference type="InterPro" id="IPR004937">
    <property type="entry name" value="Urea_transporter"/>
</dbReference>
<dbReference type="AlphaFoldDB" id="A0A552DK04"/>
<feature type="transmembrane region" description="Helical" evidence="7">
    <location>
        <begin position="302"/>
        <end position="323"/>
    </location>
</feature>
<keyword evidence="4 7" id="KW-0812">Transmembrane</keyword>
<dbReference type="InterPro" id="IPR029020">
    <property type="entry name" value="Ammonium/urea_transptr"/>
</dbReference>
<protein>
    <submittedName>
        <fullName evidence="9">Urea transporter</fullName>
    </submittedName>
</protein>
<dbReference type="CDD" id="cd00051">
    <property type="entry name" value="EFh"/>
    <property type="match status" value="1"/>
</dbReference>
<dbReference type="Gene3D" id="1.10.238.10">
    <property type="entry name" value="EF-hand"/>
    <property type="match status" value="1"/>
</dbReference>
<dbReference type="PANTHER" id="PTHR10464:SF4">
    <property type="entry name" value="UREA TRANSPORTER"/>
    <property type="match status" value="1"/>
</dbReference>
<gene>
    <name evidence="9" type="ORF">EWV80_14135</name>
</gene>
<feature type="transmembrane region" description="Helical" evidence="7">
    <location>
        <begin position="232"/>
        <end position="262"/>
    </location>
</feature>
<dbReference type="GO" id="GO:0005886">
    <property type="term" value="C:plasma membrane"/>
    <property type="evidence" value="ECO:0007669"/>
    <property type="project" value="UniProtKB-SubCell"/>
</dbReference>
<feature type="transmembrane region" description="Helical" evidence="7">
    <location>
        <begin position="174"/>
        <end position="197"/>
    </location>
</feature>
<evidence type="ECO:0000256" key="3">
    <source>
        <dbReference type="ARBA" id="ARBA00022475"/>
    </source>
</evidence>
<dbReference type="SMART" id="SM00054">
    <property type="entry name" value="EFh"/>
    <property type="match status" value="3"/>
</dbReference>
<keyword evidence="3" id="KW-1003">Cell membrane</keyword>
<comment type="subcellular location">
    <subcellularLocation>
        <location evidence="1">Cell membrane</location>
        <topology evidence="1">Multi-pass membrane protein</topology>
    </subcellularLocation>
</comment>
<dbReference type="Pfam" id="PF13499">
    <property type="entry name" value="EF-hand_7"/>
    <property type="match status" value="1"/>
</dbReference>
<feature type="transmembrane region" description="Helical" evidence="7">
    <location>
        <begin position="117"/>
        <end position="136"/>
    </location>
</feature>
<keyword evidence="5 7" id="KW-1133">Transmembrane helix</keyword>
<dbReference type="PANTHER" id="PTHR10464">
    <property type="entry name" value="UREA TRANSPORTER"/>
    <property type="match status" value="1"/>
</dbReference>
<feature type="transmembrane region" description="Helical" evidence="7">
    <location>
        <begin position="274"/>
        <end position="296"/>
    </location>
</feature>
<feature type="transmembrane region" description="Helical" evidence="7">
    <location>
        <begin position="330"/>
        <end position="350"/>
    </location>
</feature>
<evidence type="ECO:0000256" key="7">
    <source>
        <dbReference type="SAM" id="Phobius"/>
    </source>
</evidence>
<dbReference type="PROSITE" id="PS50222">
    <property type="entry name" value="EF_HAND_2"/>
    <property type="match status" value="2"/>
</dbReference>
<dbReference type="Proteomes" id="UP000320551">
    <property type="component" value="Unassembled WGS sequence"/>
</dbReference>
<name>A0A552DK04_MICAE</name>
<evidence type="ECO:0000256" key="6">
    <source>
        <dbReference type="ARBA" id="ARBA00023136"/>
    </source>
</evidence>
<keyword evidence="6 7" id="KW-0472">Membrane</keyword>
<evidence type="ECO:0000313" key="10">
    <source>
        <dbReference type="Proteomes" id="UP000320551"/>
    </source>
</evidence>
<evidence type="ECO:0000256" key="4">
    <source>
        <dbReference type="ARBA" id="ARBA00022692"/>
    </source>
</evidence>
<reference evidence="9 10" key="1">
    <citation type="submission" date="2019-01" db="EMBL/GenBank/DDBJ databases">
        <title>Coherence of Microcystis species and biogeography revealed through population genomics.</title>
        <authorList>
            <person name="Perez-Carrascal O.M."/>
            <person name="Terrat Y."/>
            <person name="Giani A."/>
            <person name="Fortin N."/>
            <person name="Tromas N."/>
            <person name="Shapiro B.J."/>
        </authorList>
    </citation>
    <scope>NUCLEOTIDE SEQUENCE [LARGE SCALE GENOMIC DNA]</scope>
    <source>
        <strain evidence="9">Ma_QC_B_20070730_S2</strain>
    </source>
</reference>
<feature type="transmembrane region" description="Helical" evidence="7">
    <location>
        <begin position="74"/>
        <end position="105"/>
    </location>
</feature>
<feature type="domain" description="EF-hand" evidence="8">
    <location>
        <begin position="404"/>
        <end position="439"/>
    </location>
</feature>
<feature type="transmembrane region" description="Helical" evidence="7">
    <location>
        <begin position="142"/>
        <end position="167"/>
    </location>
</feature>
<evidence type="ECO:0000256" key="2">
    <source>
        <dbReference type="ARBA" id="ARBA00005914"/>
    </source>
</evidence>
<dbReference type="InterPro" id="IPR002048">
    <property type="entry name" value="EF_hand_dom"/>
</dbReference>
<evidence type="ECO:0000259" key="8">
    <source>
        <dbReference type="PROSITE" id="PS50222"/>
    </source>
</evidence>
<evidence type="ECO:0000256" key="1">
    <source>
        <dbReference type="ARBA" id="ARBA00004651"/>
    </source>
</evidence>
<dbReference type="InterPro" id="IPR011992">
    <property type="entry name" value="EF-hand-dom_pair"/>
</dbReference>
<dbReference type="Gene3D" id="1.10.3430.10">
    <property type="entry name" value="Ammonium transporter AmtB like domains"/>
    <property type="match status" value="1"/>
</dbReference>
<feature type="domain" description="EF-hand" evidence="8">
    <location>
        <begin position="440"/>
        <end position="475"/>
    </location>
</feature>
<sequence>MNIINNEPLPLHELISQILAPEPLDYSSKGLISGLGTMQFLNQRLGNQPLPNFINAVLRGISQVIFVNNPVSGFLFLLAMLIQLPWLGIMALAGTVSATITAIVLRANPSAIQNGVFGLNGMLVGATMAFFGALGNRLWHPVWVIAIIILSAITAVVMQTVGTWFAIRFRVAPLGIPFNGVMLTFLVLITLVPQPIFNLAAPPIFSPGTLDQVRLFQSLPLGFGQVFFSDKFVSVLLVILGVAISTPIGAIVGLLGCAAFLLAGTFLKTSPDQLYIGLWSYNAVLAATAIGGVFYTPNLLSISLGLLCAFLASIISFTLAPLFSSVNLPILSVPFAFVTISCCLVLQRSLPSLVPVVLQTVASPEEHRQRYFAAKEVVRSFRQQLQAALAGHPRKILFEQAPEAIKGNLRYIFDAIDRDRSGLLSGQELKWHLQQAAKPISDAEMAYLFRSMDRDNSGTIDFQEFGELMLRHQRLMAKYREFVTYFLPIDADEDNLISIKEMNTALVSLREPPLSQDEVRFLQQQTGGEPLTWNQFIEVLLLT</sequence>
<accession>A0A552DK04</accession>
<dbReference type="InterPro" id="IPR018247">
    <property type="entry name" value="EF_Hand_1_Ca_BS"/>
</dbReference>
<dbReference type="Pfam" id="PF03253">
    <property type="entry name" value="UT"/>
    <property type="match status" value="1"/>
</dbReference>
<dbReference type="PROSITE" id="PS00018">
    <property type="entry name" value="EF_HAND_1"/>
    <property type="match status" value="3"/>
</dbReference>